<reference evidence="4" key="1">
    <citation type="journal article" date="2019" name="Int. J. Syst. Evol. Microbiol.">
        <title>The Global Catalogue of Microorganisms (GCM) 10K type strain sequencing project: providing services to taxonomists for standard genome sequencing and annotation.</title>
        <authorList>
            <consortium name="The Broad Institute Genomics Platform"/>
            <consortium name="The Broad Institute Genome Sequencing Center for Infectious Disease"/>
            <person name="Wu L."/>
            <person name="Ma J."/>
        </authorList>
    </citation>
    <scope>NUCLEOTIDE SEQUENCE [LARGE SCALE GENOMIC DNA]</scope>
    <source>
        <strain evidence="4">KCTC 12708</strain>
    </source>
</reference>
<organism evidence="3 4">
    <name type="scientific">Mesonia mobilis</name>
    <dbReference type="NCBI Taxonomy" id="369791"/>
    <lineage>
        <taxon>Bacteria</taxon>
        <taxon>Pseudomonadati</taxon>
        <taxon>Bacteroidota</taxon>
        <taxon>Flavobacteriia</taxon>
        <taxon>Flavobacteriales</taxon>
        <taxon>Flavobacteriaceae</taxon>
        <taxon>Mesonia</taxon>
    </lineage>
</organism>
<dbReference type="SUPFAM" id="SSF52402">
    <property type="entry name" value="Adenine nucleotide alpha hydrolases-like"/>
    <property type="match status" value="1"/>
</dbReference>
<dbReference type="EMBL" id="BMWY01000005">
    <property type="protein sequence ID" value="GGZ57620.1"/>
    <property type="molecule type" value="Genomic_DNA"/>
</dbReference>
<sequence length="167" mass="18038">MELNPKSEIKKTKKMKIVLAIDGSDFSEVAINELKKMTLSSNSEIHIINVYELPKTTGLGLHTMGGKIGNYIEEIKSNAQKLGNKIVSEASDKIKAENKALTITTSVVSGLPKSTINEKAENWGADLIVVGSQGHGALSRLVLGSVSQYLTTNAKCSVLIARDRNKK</sequence>
<dbReference type="CDD" id="cd23659">
    <property type="entry name" value="USP_At3g01520-like"/>
    <property type="match status" value="1"/>
</dbReference>
<evidence type="ECO:0000313" key="4">
    <source>
        <dbReference type="Proteomes" id="UP000615593"/>
    </source>
</evidence>
<comment type="caution">
    <text evidence="3">The sequence shown here is derived from an EMBL/GenBank/DDBJ whole genome shotgun (WGS) entry which is preliminary data.</text>
</comment>
<comment type="similarity">
    <text evidence="1">Belongs to the universal stress protein A family.</text>
</comment>
<gene>
    <name evidence="3" type="primary">usp-4</name>
    <name evidence="3" type="ORF">GCM10008088_18850</name>
</gene>
<feature type="domain" description="UspA" evidence="2">
    <location>
        <begin position="16"/>
        <end position="162"/>
    </location>
</feature>
<accession>A0ABQ3BZN8</accession>
<name>A0ABQ3BZN8_9FLAO</name>
<proteinExistence type="inferred from homology"/>
<dbReference type="Gene3D" id="3.40.50.620">
    <property type="entry name" value="HUPs"/>
    <property type="match status" value="1"/>
</dbReference>
<dbReference type="InterPro" id="IPR051688">
    <property type="entry name" value="USP_A"/>
</dbReference>
<evidence type="ECO:0000313" key="3">
    <source>
        <dbReference type="EMBL" id="GGZ57620.1"/>
    </source>
</evidence>
<protein>
    <submittedName>
        <fullName evidence="3">Universal stress protein</fullName>
    </submittedName>
</protein>
<dbReference type="Pfam" id="PF00582">
    <property type="entry name" value="Usp"/>
    <property type="match status" value="1"/>
</dbReference>
<keyword evidence="4" id="KW-1185">Reference proteome</keyword>
<dbReference type="PRINTS" id="PR01438">
    <property type="entry name" value="UNVRSLSTRESS"/>
</dbReference>
<dbReference type="InterPro" id="IPR006016">
    <property type="entry name" value="UspA"/>
</dbReference>
<dbReference type="InterPro" id="IPR014729">
    <property type="entry name" value="Rossmann-like_a/b/a_fold"/>
</dbReference>
<evidence type="ECO:0000256" key="1">
    <source>
        <dbReference type="ARBA" id="ARBA00008791"/>
    </source>
</evidence>
<evidence type="ECO:0000259" key="2">
    <source>
        <dbReference type="Pfam" id="PF00582"/>
    </source>
</evidence>
<dbReference type="InterPro" id="IPR006015">
    <property type="entry name" value="Universal_stress_UspA"/>
</dbReference>
<dbReference type="PANTHER" id="PTHR43010">
    <property type="entry name" value="UNIVERSAL STRESS PROTEIN SLR1230"/>
    <property type="match status" value="1"/>
</dbReference>
<dbReference type="Proteomes" id="UP000615593">
    <property type="component" value="Unassembled WGS sequence"/>
</dbReference>
<dbReference type="PANTHER" id="PTHR43010:SF1">
    <property type="entry name" value="USPA DOMAIN-CONTAINING PROTEIN"/>
    <property type="match status" value="1"/>
</dbReference>